<comment type="caution">
    <text evidence="1">The sequence shown here is derived from an EMBL/GenBank/DDBJ whole genome shotgun (WGS) entry which is preliminary data.</text>
</comment>
<accession>A0A1J6KRP3</accession>
<keyword evidence="2" id="KW-1185">Reference proteome</keyword>
<dbReference type="Gramene" id="OIT21809">
    <property type="protein sequence ID" value="OIT21809"/>
    <property type="gene ID" value="A4A49_33293"/>
</dbReference>
<reference evidence="1" key="1">
    <citation type="submission" date="2016-11" db="EMBL/GenBank/DDBJ databases">
        <title>The genome of Nicotiana attenuata.</title>
        <authorList>
            <person name="Xu S."/>
            <person name="Brockmoeller T."/>
            <person name="Gaquerel E."/>
            <person name="Navarro A."/>
            <person name="Kuhl H."/>
            <person name="Gase K."/>
            <person name="Ling Z."/>
            <person name="Zhou W."/>
            <person name="Kreitzer C."/>
            <person name="Stanke M."/>
            <person name="Tang H."/>
            <person name="Lyons E."/>
            <person name="Pandey P."/>
            <person name="Pandey S.P."/>
            <person name="Timmermann B."/>
            <person name="Baldwin I.T."/>
        </authorList>
    </citation>
    <scope>NUCLEOTIDE SEQUENCE [LARGE SCALE GENOMIC DNA]</scope>
    <source>
        <strain evidence="1">UT</strain>
    </source>
</reference>
<proteinExistence type="predicted"/>
<gene>
    <name evidence="1" type="ORF">A4A49_33293</name>
</gene>
<dbReference type="EMBL" id="MJEQ01004090">
    <property type="protein sequence ID" value="OIT21809.1"/>
    <property type="molecule type" value="Genomic_DNA"/>
</dbReference>
<name>A0A1J6KRP3_NICAT</name>
<dbReference type="AlphaFoldDB" id="A0A1J6KRP3"/>
<evidence type="ECO:0000313" key="2">
    <source>
        <dbReference type="Proteomes" id="UP000187609"/>
    </source>
</evidence>
<protein>
    <submittedName>
        <fullName evidence="1">Uncharacterized protein</fullName>
    </submittedName>
</protein>
<organism evidence="1 2">
    <name type="scientific">Nicotiana attenuata</name>
    <name type="common">Coyote tobacco</name>
    <dbReference type="NCBI Taxonomy" id="49451"/>
    <lineage>
        <taxon>Eukaryota</taxon>
        <taxon>Viridiplantae</taxon>
        <taxon>Streptophyta</taxon>
        <taxon>Embryophyta</taxon>
        <taxon>Tracheophyta</taxon>
        <taxon>Spermatophyta</taxon>
        <taxon>Magnoliopsida</taxon>
        <taxon>eudicotyledons</taxon>
        <taxon>Gunneridae</taxon>
        <taxon>Pentapetalae</taxon>
        <taxon>asterids</taxon>
        <taxon>lamiids</taxon>
        <taxon>Solanales</taxon>
        <taxon>Solanaceae</taxon>
        <taxon>Nicotianoideae</taxon>
        <taxon>Nicotianeae</taxon>
        <taxon>Nicotiana</taxon>
    </lineage>
</organism>
<dbReference type="Proteomes" id="UP000187609">
    <property type="component" value="Unassembled WGS sequence"/>
</dbReference>
<evidence type="ECO:0000313" key="1">
    <source>
        <dbReference type="EMBL" id="OIT21809.1"/>
    </source>
</evidence>
<sequence>MEISADQRCWVWKLCIQIRRNIVLNFDVPKLKYYAAKLKFDAKANNFIECTAAFYVTFEKVVQAHCTMLES</sequence>